<dbReference type="PROSITE" id="PS51349">
    <property type="entry name" value="FMN_HYDROXY_ACID_DH_2"/>
    <property type="match status" value="1"/>
</dbReference>
<feature type="binding site" evidence="7">
    <location>
        <position position="150"/>
    </location>
    <ligand>
        <name>glyoxylate</name>
        <dbReference type="ChEBI" id="CHEBI:36655"/>
    </ligand>
</feature>
<dbReference type="GO" id="GO:0005886">
    <property type="term" value="C:plasma membrane"/>
    <property type="evidence" value="ECO:0007669"/>
    <property type="project" value="TreeGrafter"/>
</dbReference>
<dbReference type="PANTHER" id="PTHR10578:SF107">
    <property type="entry name" value="2-HYDROXYACID OXIDASE 1"/>
    <property type="match status" value="1"/>
</dbReference>
<evidence type="ECO:0000313" key="10">
    <source>
        <dbReference type="Proteomes" id="UP000019095"/>
    </source>
</evidence>
<evidence type="ECO:0000313" key="9">
    <source>
        <dbReference type="EMBL" id="AHG65558.1"/>
    </source>
</evidence>
<evidence type="ECO:0000256" key="7">
    <source>
        <dbReference type="PIRSR" id="PIRSR000138-2"/>
    </source>
</evidence>
<dbReference type="InterPro" id="IPR008259">
    <property type="entry name" value="FMN_hydac_DH_AS"/>
</dbReference>
<dbReference type="PIRSF" id="PIRSF000138">
    <property type="entry name" value="Al-hdrx_acd_dh"/>
    <property type="match status" value="1"/>
</dbReference>
<dbReference type="EMBL" id="CP003915">
    <property type="protein sequence ID" value="AHG65558.1"/>
    <property type="molecule type" value="Genomic_DNA"/>
</dbReference>
<keyword evidence="3 7" id="KW-0288">FMN</keyword>
<dbReference type="KEGG" id="amim:MIM_c34980"/>
<accession>W0PKN8</accession>
<organism evidence="9 10">
    <name type="scientific">Advenella mimigardefordensis (strain DSM 17166 / LMG 22922 / DPN7)</name>
    <dbReference type="NCBI Taxonomy" id="1247726"/>
    <lineage>
        <taxon>Bacteria</taxon>
        <taxon>Pseudomonadati</taxon>
        <taxon>Pseudomonadota</taxon>
        <taxon>Betaproteobacteria</taxon>
        <taxon>Burkholderiales</taxon>
        <taxon>Alcaligenaceae</taxon>
    </lineage>
</organism>
<feature type="binding site" evidence="7">
    <location>
        <position position="176"/>
    </location>
    <ligand>
        <name>FMN</name>
        <dbReference type="ChEBI" id="CHEBI:58210"/>
    </ligand>
</feature>
<keyword evidence="10" id="KW-1185">Reference proteome</keyword>
<dbReference type="AlphaFoldDB" id="W0PKN8"/>
<dbReference type="InterPro" id="IPR012133">
    <property type="entry name" value="Alpha-hydoxy_acid_DH_FMN"/>
</dbReference>
<dbReference type="Proteomes" id="UP000019095">
    <property type="component" value="Chromosome"/>
</dbReference>
<dbReference type="OrthoDB" id="8717062at2"/>
<evidence type="ECO:0000256" key="1">
    <source>
        <dbReference type="ARBA" id="ARBA00001917"/>
    </source>
</evidence>
<evidence type="ECO:0000256" key="6">
    <source>
        <dbReference type="PIRSR" id="PIRSR000138-1"/>
    </source>
</evidence>
<dbReference type="GO" id="GO:0010181">
    <property type="term" value="F:FMN binding"/>
    <property type="evidence" value="ECO:0007669"/>
    <property type="project" value="InterPro"/>
</dbReference>
<evidence type="ECO:0000256" key="4">
    <source>
        <dbReference type="ARBA" id="ARBA00023002"/>
    </source>
</evidence>
<dbReference type="Pfam" id="PF01070">
    <property type="entry name" value="FMN_dh"/>
    <property type="match status" value="1"/>
</dbReference>
<dbReference type="RefSeq" id="WP_025374244.1">
    <property type="nucleotide sequence ID" value="NZ_CP003915.1"/>
</dbReference>
<feature type="binding site" evidence="7">
    <location>
        <position position="257"/>
    </location>
    <ligand>
        <name>FMN</name>
        <dbReference type="ChEBI" id="CHEBI:58210"/>
    </ligand>
</feature>
<dbReference type="Gene3D" id="3.20.20.70">
    <property type="entry name" value="Aldolase class I"/>
    <property type="match status" value="1"/>
</dbReference>
<dbReference type="PATRIC" id="fig|1247726.3.peg.3868"/>
<evidence type="ECO:0000256" key="2">
    <source>
        <dbReference type="ARBA" id="ARBA00022630"/>
    </source>
</evidence>
<dbReference type="STRING" id="1247726.MIM_c34980"/>
<dbReference type="GO" id="GO:0009060">
    <property type="term" value="P:aerobic respiration"/>
    <property type="evidence" value="ECO:0007669"/>
    <property type="project" value="TreeGrafter"/>
</dbReference>
<comment type="similarity">
    <text evidence="5">Belongs to the FMN-dependent alpha-hydroxy acid dehydrogenase family.</text>
</comment>
<protein>
    <submittedName>
        <fullName evidence="9">FMN-dependent alpha-hydroxy acid dehydrogenase</fullName>
    </submittedName>
</protein>
<dbReference type="PROSITE" id="PS00557">
    <property type="entry name" value="FMN_HYDROXY_ACID_DH_1"/>
    <property type="match status" value="1"/>
</dbReference>
<dbReference type="SUPFAM" id="SSF51395">
    <property type="entry name" value="FMN-linked oxidoreductases"/>
    <property type="match status" value="1"/>
</dbReference>
<gene>
    <name evidence="9" type="ORF">MIM_c34980</name>
</gene>
<dbReference type="CDD" id="cd02809">
    <property type="entry name" value="alpha_hydroxyacid_oxid_FMN"/>
    <property type="match status" value="1"/>
</dbReference>
<feature type="binding site" evidence="7">
    <location>
        <position position="262"/>
    </location>
    <ligand>
        <name>glyoxylate</name>
        <dbReference type="ChEBI" id="CHEBI:36655"/>
    </ligand>
</feature>
<dbReference type="InterPro" id="IPR000262">
    <property type="entry name" value="FMN-dep_DH"/>
</dbReference>
<dbReference type="InterPro" id="IPR013785">
    <property type="entry name" value="Aldolase_TIM"/>
</dbReference>
<dbReference type="GO" id="GO:0004459">
    <property type="term" value="F:L-lactate dehydrogenase (NAD+) activity"/>
    <property type="evidence" value="ECO:0007669"/>
    <property type="project" value="TreeGrafter"/>
</dbReference>
<keyword evidence="2 7" id="KW-0285">Flavoprotein</keyword>
<evidence type="ECO:0000256" key="5">
    <source>
        <dbReference type="ARBA" id="ARBA00024042"/>
    </source>
</evidence>
<feature type="binding site" evidence="7">
    <location>
        <position position="45"/>
    </location>
    <ligand>
        <name>glyoxylate</name>
        <dbReference type="ChEBI" id="CHEBI:36655"/>
    </ligand>
</feature>
<dbReference type="HOGENOM" id="CLU_020639_0_0_4"/>
<feature type="binding site" evidence="7">
    <location>
        <begin position="98"/>
        <end position="100"/>
    </location>
    <ligand>
        <name>FMN</name>
        <dbReference type="ChEBI" id="CHEBI:58210"/>
    </ligand>
</feature>
<feature type="domain" description="FMN hydroxy acid dehydrogenase" evidence="8">
    <location>
        <begin position="19"/>
        <end position="364"/>
    </location>
</feature>
<reference evidence="9 10" key="1">
    <citation type="journal article" date="2014" name="Microbiology">
        <title>Unravelling the complete genome sequence of Advenella mimigardefordensis strain DPN7T and novel insights in the catabolism of the xenobiotic polythioester precursor 3,3'-dithiodipropionate.</title>
        <authorList>
            <person name="Wubbeler J.H."/>
            <person name="Hiessl S."/>
            <person name="Schuldes J."/>
            <person name="Thurmer A."/>
            <person name="Daniel R."/>
            <person name="Steinbuchel A."/>
        </authorList>
    </citation>
    <scope>NUCLEOTIDE SEQUENCE [LARGE SCALE GENOMIC DNA]</scope>
    <source>
        <strain evidence="10">DSM 17166 / LMG 22922 / DPN7</strain>
    </source>
</reference>
<evidence type="ECO:0000256" key="3">
    <source>
        <dbReference type="ARBA" id="ARBA00022643"/>
    </source>
</evidence>
<dbReference type="InterPro" id="IPR037396">
    <property type="entry name" value="FMN_HAD"/>
</dbReference>
<dbReference type="PANTHER" id="PTHR10578">
    <property type="entry name" value="S -2-HYDROXY-ACID OXIDASE-RELATED"/>
    <property type="match status" value="1"/>
</dbReference>
<keyword evidence="4" id="KW-0560">Oxidoreductase</keyword>
<feature type="binding site" evidence="7">
    <location>
        <position position="235"/>
    </location>
    <ligand>
        <name>FMN</name>
        <dbReference type="ChEBI" id="CHEBI:58210"/>
    </ligand>
</feature>
<sequence length="377" mass="39931">MTSSINSTLFTLPVPASNANKSDFNTLSELCSAAQANLPKPIWDYLAGGAGTEATLRRNRASLDTIGLRGRVLRDVRHIDTQTTLLGLPLAFPFFPSPIGSLGLIHTAGAAAVAEAATSMGTTQFFGINSEIAIDNVVLHATRPLVLQLYLRGDLAWARSIIDRAVTLGFHALCITVDVPVIARRDRDLINGFVALDQQARPNLQATQSGPDSVVPDWQLIESLVKHSSLPVIIKGIQTLEDARLAESVGAKAVYLSNHGGRQLDYAASGIEMLSEIAPKLNGSIEIYVDGGFQNGSDIVKAIALGARAIGLGKMQGYALAAGGAAGLQQMLRLLHEELATTMALVGATRLDQLGPQVLRPLSNIQNEITTQFAAGV</sequence>
<name>W0PKN8_ADVMD</name>
<feature type="binding site" evidence="7">
    <location>
        <position position="259"/>
    </location>
    <ligand>
        <name>glyoxylate</name>
        <dbReference type="ChEBI" id="CHEBI:36655"/>
    </ligand>
</feature>
<feature type="active site" description="Proton acceptor" evidence="6">
    <location>
        <position position="259"/>
    </location>
</feature>
<feature type="binding site" evidence="7">
    <location>
        <position position="185"/>
    </location>
    <ligand>
        <name>glyoxylate</name>
        <dbReference type="ChEBI" id="CHEBI:36655"/>
    </ligand>
</feature>
<comment type="cofactor">
    <cofactor evidence="1">
        <name>FMN</name>
        <dbReference type="ChEBI" id="CHEBI:58210"/>
    </cofactor>
</comment>
<feature type="binding site" evidence="7">
    <location>
        <position position="148"/>
    </location>
    <ligand>
        <name>FMN</name>
        <dbReference type="ChEBI" id="CHEBI:58210"/>
    </ligand>
</feature>
<evidence type="ECO:0000259" key="8">
    <source>
        <dbReference type="PROSITE" id="PS51349"/>
    </source>
</evidence>
<proteinExistence type="inferred from homology"/>
<dbReference type="eggNOG" id="COG1304">
    <property type="taxonomic scope" value="Bacteria"/>
</dbReference>